<protein>
    <recommendedName>
        <fullName evidence="3">DUF1828 domain-containing protein</fullName>
    </recommendedName>
</protein>
<dbReference type="AlphaFoldDB" id="A0A5J6MF57"/>
<dbReference type="KEGG" id="htq:FRZ44_14160"/>
<dbReference type="RefSeq" id="WP_151176522.1">
    <property type="nucleotide sequence ID" value="NZ_CP042906.1"/>
</dbReference>
<reference evidence="1 2" key="1">
    <citation type="submission" date="2019-08" db="EMBL/GenBank/DDBJ databases">
        <title>Hyperibacter terrae gen. nov., sp. nov. and Hyperibacter viscosus sp. nov., two new members in the family Rhodospirillaceae isolated from the rhizosphere of Hypericum perforatum.</title>
        <authorList>
            <person name="Noviana Z."/>
        </authorList>
    </citation>
    <scope>NUCLEOTIDE SEQUENCE [LARGE SCALE GENOMIC DNA]</scope>
    <source>
        <strain evidence="1 2">R5913</strain>
    </source>
</reference>
<accession>A0A5J6MF57</accession>
<dbReference type="EMBL" id="CP042906">
    <property type="protein sequence ID" value="QEX16124.1"/>
    <property type="molecule type" value="Genomic_DNA"/>
</dbReference>
<name>A0A5J6MF57_9PROT</name>
<evidence type="ECO:0000313" key="1">
    <source>
        <dbReference type="EMBL" id="QEX16124.1"/>
    </source>
</evidence>
<proteinExistence type="predicted"/>
<gene>
    <name evidence="1" type="ORF">FRZ44_14160</name>
</gene>
<organism evidence="1 2">
    <name type="scientific">Hypericibacter terrae</name>
    <dbReference type="NCBI Taxonomy" id="2602015"/>
    <lineage>
        <taxon>Bacteria</taxon>
        <taxon>Pseudomonadati</taxon>
        <taxon>Pseudomonadota</taxon>
        <taxon>Alphaproteobacteria</taxon>
        <taxon>Rhodospirillales</taxon>
        <taxon>Dongiaceae</taxon>
        <taxon>Hypericibacter</taxon>
    </lineage>
</organism>
<evidence type="ECO:0000313" key="2">
    <source>
        <dbReference type="Proteomes" id="UP000326202"/>
    </source>
</evidence>
<sequence length="250" mass="27114">MSALTEIRSALSVFGDFAKTEDGYAVATQHVYPSGSFVTAYIQSAMSESVIVTDGGGAVDCLSSHGLVIENLKRAFPPSLVTRGLKMTNGILLTQPIPVAALPSAIPLLSRASVSIAEHGLKVFRPKRRRDLEQEIFNTLSIFIGRDRILREKRLVGASNRPYTFDFVAPIGDDKQLVVDAVSPEANSMNAKVVSHIDVARAMGDSIQHRLVYDDEDAWDSSDLALLQMAAVTVPLSGLRSEMSRMSSIH</sequence>
<keyword evidence="2" id="KW-1185">Reference proteome</keyword>
<dbReference type="OrthoDB" id="8480022at2"/>
<dbReference type="Proteomes" id="UP000326202">
    <property type="component" value="Chromosome"/>
</dbReference>
<evidence type="ECO:0008006" key="3">
    <source>
        <dbReference type="Google" id="ProtNLM"/>
    </source>
</evidence>